<organism evidence="2 4">
    <name type="scientific">Klebsiella michiganensis</name>
    <dbReference type="NCBI Taxonomy" id="1134687"/>
    <lineage>
        <taxon>Bacteria</taxon>
        <taxon>Pseudomonadati</taxon>
        <taxon>Pseudomonadota</taxon>
        <taxon>Gammaproteobacteria</taxon>
        <taxon>Enterobacterales</taxon>
        <taxon>Enterobacteriaceae</taxon>
        <taxon>Klebsiella/Raoultella group</taxon>
        <taxon>Klebsiella</taxon>
    </lineage>
</organism>
<reference evidence="1 3" key="1">
    <citation type="submission" date="2015-06" db="EMBL/GenBank/DDBJ databases">
        <title>The Genome Sequence of None.</title>
        <authorList>
            <consortium name="The Broad Institute Genomics Platform"/>
            <consortium name="The Broad Institute Genome Sequencing Center for Infectious Disease"/>
            <person name="Earl A.M."/>
            <person name="Onderdonk A.B."/>
            <person name="Kirby J."/>
            <person name="Ferraro M.J."/>
            <person name="Huang S."/>
            <person name="Spencer M."/>
            <person name="Fodor A."/>
            <person name="Hooper D."/>
            <person name="Dekker J."/>
            <person name="O'Brien T."/>
            <person name="Quan V."/>
            <person name="Gombosev A."/>
            <person name="Delaney M."/>
            <person name="DuBois A."/>
            <person name="Ernst C."/>
            <person name="Kim D.S."/>
            <person name="Rossman W."/>
            <person name="Gohs F."/>
            <person name="Petruso H."/>
            <person name="Nozar T."/>
            <person name="Mougeot F."/>
            <person name="Manson-McGuire A."/>
            <person name="Young S."/>
            <person name="Abouelleil A."/>
            <person name="Cao P."/>
            <person name="Chapman S.B."/>
            <person name="Griggs A."/>
            <person name="Priest M."/>
            <person name="Shea T."/>
            <person name="Wortman I."/>
            <person name="Wortman J.R."/>
            <person name="Nusbaum C."/>
            <person name="Birren B."/>
        </authorList>
    </citation>
    <scope>NUCLEOTIDE SEQUENCE [LARGE SCALE GENOMIC DNA]</scope>
    <source>
        <strain evidence="1 3">MGH87</strain>
    </source>
</reference>
<evidence type="ECO:0000313" key="3">
    <source>
        <dbReference type="Proteomes" id="UP000036305"/>
    </source>
</evidence>
<proteinExistence type="predicted"/>
<dbReference type="Proteomes" id="UP000036305">
    <property type="component" value="Unassembled WGS sequence"/>
</dbReference>
<dbReference type="EMBL" id="LEUS01000030">
    <property type="protein sequence ID" value="KLY25863.1"/>
    <property type="molecule type" value="Genomic_DNA"/>
</dbReference>
<protein>
    <submittedName>
        <fullName evidence="2">Uncharacterized protein</fullName>
    </submittedName>
</protein>
<keyword evidence="3" id="KW-1185">Reference proteome</keyword>
<sequence>MREKLTDKYNATVSGYVPAAAGWYLREQNNAGKNVYHPVMAWRECSGVGPLKDGVLIPVLPVGMTGKAANEISGDVIYVLDAYLTPNGDGSFSDRGL</sequence>
<evidence type="ECO:0000313" key="1">
    <source>
        <dbReference type="EMBL" id="KLY25863.1"/>
    </source>
</evidence>
<dbReference type="EMBL" id="PIDS01000789">
    <property type="protein sequence ID" value="PLL33044.1"/>
    <property type="molecule type" value="Genomic_DNA"/>
</dbReference>
<evidence type="ECO:0000313" key="4">
    <source>
        <dbReference type="Proteomes" id="UP000234505"/>
    </source>
</evidence>
<accession>A0A0J2JZ35</accession>
<comment type="caution">
    <text evidence="2">The sequence shown here is derived from an EMBL/GenBank/DDBJ whole genome shotgun (WGS) entry which is preliminary data.</text>
</comment>
<evidence type="ECO:0000313" key="2">
    <source>
        <dbReference type="EMBL" id="PLL33044.1"/>
    </source>
</evidence>
<dbReference type="Proteomes" id="UP000234505">
    <property type="component" value="Unassembled WGS sequence"/>
</dbReference>
<dbReference type="RefSeq" id="WP_032750883.1">
    <property type="nucleotide sequence ID" value="NZ_JAKWGX010000069.1"/>
</dbReference>
<gene>
    <name evidence="2" type="ORF">CWN50_20620</name>
    <name evidence="1" type="ORF">SK91_05775</name>
</gene>
<dbReference type="AlphaFoldDB" id="A0A0J2JZ35"/>
<reference evidence="2 4" key="3">
    <citation type="submission" date="2018-01" db="EMBL/GenBank/DDBJ databases">
        <title>Genomic study of Klebsiella pneumoniae.</title>
        <authorList>
            <person name="Yang Y."/>
            <person name="Bicalho R."/>
        </authorList>
    </citation>
    <scope>NUCLEOTIDE SEQUENCE [LARGE SCALE GENOMIC DNA]</scope>
    <source>
        <strain evidence="2 4">A11</strain>
    </source>
</reference>
<name>A0A0J2JZ35_9ENTR</name>
<reference evidence="2 4" key="2">
    <citation type="submission" date="2017-11" db="EMBL/GenBank/DDBJ databases">
        <authorList>
            <person name="Han C.G."/>
        </authorList>
    </citation>
    <scope>NUCLEOTIDE SEQUENCE [LARGE SCALE GENOMIC DNA]</scope>
    <source>
        <strain evidence="2 4">A11</strain>
    </source>
</reference>